<dbReference type="WBParaSite" id="nRc.2.0.1.t39603-RA">
    <property type="protein sequence ID" value="nRc.2.0.1.t39603-RA"/>
    <property type="gene ID" value="nRc.2.0.1.g39603"/>
</dbReference>
<accession>A0A915KPE5</accession>
<dbReference type="Proteomes" id="UP000887565">
    <property type="component" value="Unplaced"/>
</dbReference>
<proteinExistence type="predicted"/>
<keyword evidence="1" id="KW-1185">Reference proteome</keyword>
<dbReference type="AlphaFoldDB" id="A0A915KPE5"/>
<evidence type="ECO:0000313" key="1">
    <source>
        <dbReference type="Proteomes" id="UP000887565"/>
    </source>
</evidence>
<protein>
    <submittedName>
        <fullName evidence="2">Uncharacterized protein</fullName>
    </submittedName>
</protein>
<reference evidence="2" key="1">
    <citation type="submission" date="2022-11" db="UniProtKB">
        <authorList>
            <consortium name="WormBaseParasite"/>
        </authorList>
    </citation>
    <scope>IDENTIFICATION</scope>
</reference>
<name>A0A915KPE5_ROMCU</name>
<sequence length="91" mass="10335">MNMDISVDAVCKLLTTHPMLPNVLAINCPEYNASCNEQDVKEEVHWTLKRFTFWLEAIALPILYATQALVPAVSLLLNCHPVHGERPFIFK</sequence>
<evidence type="ECO:0000313" key="2">
    <source>
        <dbReference type="WBParaSite" id="nRc.2.0.1.t39603-RA"/>
    </source>
</evidence>
<organism evidence="1 2">
    <name type="scientific">Romanomermis culicivorax</name>
    <name type="common">Nematode worm</name>
    <dbReference type="NCBI Taxonomy" id="13658"/>
    <lineage>
        <taxon>Eukaryota</taxon>
        <taxon>Metazoa</taxon>
        <taxon>Ecdysozoa</taxon>
        <taxon>Nematoda</taxon>
        <taxon>Enoplea</taxon>
        <taxon>Dorylaimia</taxon>
        <taxon>Mermithida</taxon>
        <taxon>Mermithoidea</taxon>
        <taxon>Mermithidae</taxon>
        <taxon>Romanomermis</taxon>
    </lineage>
</organism>